<feature type="transmembrane region" description="Helical" evidence="1">
    <location>
        <begin position="128"/>
        <end position="145"/>
    </location>
</feature>
<comment type="caution">
    <text evidence="2">The sequence shown here is derived from an EMBL/GenBank/DDBJ whole genome shotgun (WGS) entry which is preliminary data.</text>
</comment>
<protein>
    <submittedName>
        <fullName evidence="2">Uncharacterized protein</fullName>
    </submittedName>
</protein>
<organism evidence="2 3">
    <name type="scientific">Babesia divergens</name>
    <dbReference type="NCBI Taxonomy" id="32595"/>
    <lineage>
        <taxon>Eukaryota</taxon>
        <taxon>Sar</taxon>
        <taxon>Alveolata</taxon>
        <taxon>Apicomplexa</taxon>
        <taxon>Aconoidasida</taxon>
        <taxon>Piroplasmida</taxon>
        <taxon>Babesiidae</taxon>
        <taxon>Babesia</taxon>
    </lineage>
</organism>
<sequence length="234" mass="27620">MNQGMEKGRACSGSPDSYEQFHVHKCDTECVVSSVYYCLIYFAISVVVFRYLCDTFNYRMCPWIRIMDEAERKWFLNLGRTIVGYRWVGRAVRRGMVELSKCMMMLARFMPILKKPARIINSYNTLDIWGMVLAGLTIVFCYVISREVLTSIACYFKERNMLYFCVNMRPDKVANSKLFTKKMLTQLYNSPEYRRLKQQRITQGPEAWNWQTRQRLGEVMPSDEMSDDEMSFVS</sequence>
<keyword evidence="1" id="KW-0812">Transmembrane</keyword>
<reference evidence="2" key="1">
    <citation type="journal article" date="2014" name="Nucleic Acids Res.">
        <title>The evolutionary dynamics of variant antigen genes in Babesia reveal a history of genomic innovation underlying host-parasite interaction.</title>
        <authorList>
            <person name="Jackson A.P."/>
            <person name="Otto T.D."/>
            <person name="Darby A."/>
            <person name="Ramaprasad A."/>
            <person name="Xia D."/>
            <person name="Echaide I.E."/>
            <person name="Farber M."/>
            <person name="Gahlot S."/>
            <person name="Gamble J."/>
            <person name="Gupta D."/>
            <person name="Gupta Y."/>
            <person name="Jackson L."/>
            <person name="Malandrin L."/>
            <person name="Malas T.B."/>
            <person name="Moussa E."/>
            <person name="Nair M."/>
            <person name="Reid A.J."/>
            <person name="Sanders M."/>
            <person name="Sharma J."/>
            <person name="Tracey A."/>
            <person name="Quail M.A."/>
            <person name="Weir W."/>
            <person name="Wastling J.M."/>
            <person name="Hall N."/>
            <person name="Willadsen P."/>
            <person name="Lingelbach K."/>
            <person name="Shiels B."/>
            <person name="Tait A."/>
            <person name="Berriman M."/>
            <person name="Allred D.R."/>
            <person name="Pain A."/>
        </authorList>
    </citation>
    <scope>NUCLEOTIDE SEQUENCE</scope>
    <source>
        <strain evidence="2">1802A</strain>
    </source>
</reference>
<keyword evidence="1" id="KW-0472">Membrane</keyword>
<dbReference type="AlphaFoldDB" id="A0AAD9GKC0"/>
<keyword evidence="1" id="KW-1133">Transmembrane helix</keyword>
<accession>A0AAD9GKC0</accession>
<dbReference type="EMBL" id="JAHBMH010000007">
    <property type="protein sequence ID" value="KAK1939676.1"/>
    <property type="molecule type" value="Genomic_DNA"/>
</dbReference>
<reference evidence="2" key="2">
    <citation type="submission" date="2021-05" db="EMBL/GenBank/DDBJ databases">
        <authorList>
            <person name="Pain A."/>
        </authorList>
    </citation>
    <scope>NUCLEOTIDE SEQUENCE</scope>
    <source>
        <strain evidence="2">1802A</strain>
    </source>
</reference>
<dbReference type="Proteomes" id="UP001195914">
    <property type="component" value="Unassembled WGS sequence"/>
</dbReference>
<evidence type="ECO:0000313" key="2">
    <source>
        <dbReference type="EMBL" id="KAK1939676.1"/>
    </source>
</evidence>
<name>A0AAD9GKC0_BABDI</name>
<feature type="transmembrane region" description="Helical" evidence="1">
    <location>
        <begin position="34"/>
        <end position="53"/>
    </location>
</feature>
<evidence type="ECO:0000313" key="3">
    <source>
        <dbReference type="Proteomes" id="UP001195914"/>
    </source>
</evidence>
<evidence type="ECO:0000256" key="1">
    <source>
        <dbReference type="SAM" id="Phobius"/>
    </source>
</evidence>
<proteinExistence type="predicted"/>
<keyword evidence="3" id="KW-1185">Reference proteome</keyword>
<gene>
    <name evidence="2" type="ORF">X943_002214</name>
</gene>